<name>A0ABU6CCQ7_9ACTN</name>
<evidence type="ECO:0000256" key="1">
    <source>
        <dbReference type="SAM" id="MobiDB-lite"/>
    </source>
</evidence>
<comment type="caution">
    <text evidence="2">The sequence shown here is derived from an EMBL/GenBank/DDBJ whole genome shotgun (WGS) entry which is preliminary data.</text>
</comment>
<gene>
    <name evidence="2" type="ORF">OKJ48_18090</name>
</gene>
<sequence length="64" mass="5868">GGADGRGATGGEGAAGEHPAGLGGVRVTSAALGRIPSMAAACPNVASSETSTAASTRAMSAIQA</sequence>
<evidence type="ECO:0000313" key="2">
    <source>
        <dbReference type="EMBL" id="MEB3962145.1"/>
    </source>
</evidence>
<evidence type="ECO:0000313" key="3">
    <source>
        <dbReference type="Proteomes" id="UP001352223"/>
    </source>
</evidence>
<proteinExistence type="predicted"/>
<organism evidence="2 3">
    <name type="scientific">Streptomyces kunmingensis</name>
    <dbReference type="NCBI Taxonomy" id="68225"/>
    <lineage>
        <taxon>Bacteria</taxon>
        <taxon>Bacillati</taxon>
        <taxon>Actinomycetota</taxon>
        <taxon>Actinomycetes</taxon>
        <taxon>Kitasatosporales</taxon>
        <taxon>Streptomycetaceae</taxon>
        <taxon>Streptomyces</taxon>
    </lineage>
</organism>
<dbReference type="Proteomes" id="UP001352223">
    <property type="component" value="Unassembled WGS sequence"/>
</dbReference>
<dbReference type="EMBL" id="JAOZYB010000125">
    <property type="protein sequence ID" value="MEB3962145.1"/>
    <property type="molecule type" value="Genomic_DNA"/>
</dbReference>
<protein>
    <submittedName>
        <fullName evidence="2">Uncharacterized protein</fullName>
    </submittedName>
</protein>
<feature type="non-terminal residue" evidence="2">
    <location>
        <position position="1"/>
    </location>
</feature>
<accession>A0ABU6CCQ7</accession>
<dbReference type="RefSeq" id="WP_324769599.1">
    <property type="nucleotide sequence ID" value="NZ_JAOZYB010000125.1"/>
</dbReference>
<keyword evidence="3" id="KW-1185">Reference proteome</keyword>
<feature type="region of interest" description="Disordered" evidence="1">
    <location>
        <begin position="1"/>
        <end position="23"/>
    </location>
</feature>
<reference evidence="2 3" key="1">
    <citation type="submission" date="2022-10" db="EMBL/GenBank/DDBJ databases">
        <authorList>
            <person name="Xie J."/>
            <person name="Shen N."/>
        </authorList>
    </citation>
    <scope>NUCLEOTIDE SEQUENCE [LARGE SCALE GENOMIC DNA]</scope>
    <source>
        <strain evidence="2 3">DSM 41681</strain>
    </source>
</reference>
<feature type="compositionally biased region" description="Gly residues" evidence="1">
    <location>
        <begin position="1"/>
        <end position="14"/>
    </location>
</feature>